<organism evidence="1 2">
    <name type="scientific">Vibrio gazogenes</name>
    <dbReference type="NCBI Taxonomy" id="687"/>
    <lineage>
        <taxon>Bacteria</taxon>
        <taxon>Pseudomonadati</taxon>
        <taxon>Pseudomonadota</taxon>
        <taxon>Gammaproteobacteria</taxon>
        <taxon>Vibrionales</taxon>
        <taxon>Vibrionaceae</taxon>
        <taxon>Vibrio</taxon>
    </lineage>
</organism>
<gene>
    <name evidence="1" type="ORF">BSQ33_19675</name>
</gene>
<dbReference type="RefSeq" id="WP_088135026.1">
    <property type="nucleotide sequence ID" value="NZ_CP018836.1"/>
</dbReference>
<name>A0A1Z2SL61_VIBGA</name>
<dbReference type="AlphaFoldDB" id="A0A1Z2SL61"/>
<evidence type="ECO:0000313" key="1">
    <source>
        <dbReference type="EMBL" id="ASA57931.1"/>
    </source>
</evidence>
<dbReference type="EMBL" id="CP018836">
    <property type="protein sequence ID" value="ASA57931.1"/>
    <property type="molecule type" value="Genomic_DNA"/>
</dbReference>
<proteinExistence type="predicted"/>
<accession>A0A1Z2SL61</accession>
<evidence type="ECO:0000313" key="2">
    <source>
        <dbReference type="Proteomes" id="UP000196708"/>
    </source>
</evidence>
<dbReference type="KEGG" id="vga:BSQ33_19675"/>
<reference evidence="1 2" key="1">
    <citation type="submission" date="2016-12" db="EMBL/GenBank/DDBJ databases">
        <authorList>
            <person name="Song W.-J."/>
            <person name="Kurnit D.M."/>
        </authorList>
    </citation>
    <scope>NUCLEOTIDE SEQUENCE [LARGE SCALE GENOMIC DNA]</scope>
    <source>
        <strain evidence="1 2">ATCC 43942</strain>
    </source>
</reference>
<sequence>MSQIDIIEGLVSVLLDFTAELSERDDAAMDLGEFDDERALSALYQVANNHTEDETLAASCGESIAQIWLRRATCDEQILETLHPSASSEVLALVRSKNRDILPSSK</sequence>
<protein>
    <submittedName>
        <fullName evidence="1">Uncharacterized protein</fullName>
    </submittedName>
</protein>
<dbReference type="OrthoDB" id="2940203at2"/>
<dbReference type="Proteomes" id="UP000196708">
    <property type="component" value="Chromosome 2"/>
</dbReference>